<name>A0A0N1HXD7_9EURO</name>
<evidence type="ECO:0000313" key="2">
    <source>
        <dbReference type="Proteomes" id="UP000038010"/>
    </source>
</evidence>
<protein>
    <recommendedName>
        <fullName evidence="3">F-box domain-containing protein</fullName>
    </recommendedName>
</protein>
<comment type="caution">
    <text evidence="1">The sequence shown here is derived from an EMBL/GenBank/DDBJ whole genome shotgun (WGS) entry which is preliminary data.</text>
</comment>
<gene>
    <name evidence="1" type="ORF">AB675_9493</name>
</gene>
<dbReference type="VEuPathDB" id="FungiDB:AB675_9493"/>
<keyword evidence="2" id="KW-1185">Reference proteome</keyword>
<evidence type="ECO:0008006" key="3">
    <source>
        <dbReference type="Google" id="ProtNLM"/>
    </source>
</evidence>
<reference evidence="1 2" key="1">
    <citation type="submission" date="2015-06" db="EMBL/GenBank/DDBJ databases">
        <title>Draft genome of the ant-associated black yeast Phialophora attae CBS 131958.</title>
        <authorList>
            <person name="Moreno L.F."/>
            <person name="Stielow B.J."/>
            <person name="de Hoog S."/>
            <person name="Vicente V.A."/>
            <person name="Weiss V.A."/>
            <person name="de Vries M."/>
            <person name="Cruz L.M."/>
            <person name="Souza E.M."/>
        </authorList>
    </citation>
    <scope>NUCLEOTIDE SEQUENCE [LARGE SCALE GENOMIC DNA]</scope>
    <source>
        <strain evidence="1 2">CBS 131958</strain>
    </source>
</reference>
<evidence type="ECO:0000313" key="1">
    <source>
        <dbReference type="EMBL" id="KPI42616.1"/>
    </source>
</evidence>
<dbReference type="EMBL" id="LFJN01000007">
    <property type="protein sequence ID" value="KPI42616.1"/>
    <property type="molecule type" value="Genomic_DNA"/>
</dbReference>
<dbReference type="Proteomes" id="UP000038010">
    <property type="component" value="Unassembled WGS sequence"/>
</dbReference>
<accession>A0A0N1HXD7</accession>
<dbReference type="RefSeq" id="XP_018002579.1">
    <property type="nucleotide sequence ID" value="XM_018150031.1"/>
</dbReference>
<dbReference type="AlphaFoldDB" id="A0A0N1HXD7"/>
<organism evidence="1 2">
    <name type="scientific">Cyphellophora attinorum</name>
    <dbReference type="NCBI Taxonomy" id="1664694"/>
    <lineage>
        <taxon>Eukaryota</taxon>
        <taxon>Fungi</taxon>
        <taxon>Dikarya</taxon>
        <taxon>Ascomycota</taxon>
        <taxon>Pezizomycotina</taxon>
        <taxon>Eurotiomycetes</taxon>
        <taxon>Chaetothyriomycetidae</taxon>
        <taxon>Chaetothyriales</taxon>
        <taxon>Cyphellophoraceae</taxon>
        <taxon>Cyphellophora</taxon>
    </lineage>
</organism>
<dbReference type="GeneID" id="28741911"/>
<sequence length="232" mass="26035">MQSSQDPETLIPSACHRVLLTSELLEAILLCLPVETILLKAQRISGTFRSAIQASRPLRQHLFFERDPASGEDKPRLNEVLKKRLLTPQRPLWKTSSSGVWTIFFGDAGDTNADRTLHLIAADVSWRGGHQQELPPFMLKKRRATKPPPPPPPPEIVITWGVAVRCSGRPDCELCAEHRALMESSSKDMYLAQPPCSVVFKFPHKGEIAYRTAKTIEKAGDVMEASEIYLKW</sequence>
<proteinExistence type="predicted"/>